<protein>
    <recommendedName>
        <fullName evidence="3">TetR family transcriptional regulator</fullName>
    </recommendedName>
</protein>
<evidence type="ECO:0000313" key="2">
    <source>
        <dbReference type="Proteomes" id="UP001168524"/>
    </source>
</evidence>
<dbReference type="RefSeq" id="WP_267982060.1">
    <property type="nucleotide sequence ID" value="NZ_JAPQKF010000011.1"/>
</dbReference>
<evidence type="ECO:0008006" key="3">
    <source>
        <dbReference type="Google" id="ProtNLM"/>
    </source>
</evidence>
<comment type="caution">
    <text evidence="1">The sequence shown here is derived from an EMBL/GenBank/DDBJ whole genome shotgun (WGS) entry which is preliminary data.</text>
</comment>
<keyword evidence="2" id="KW-1185">Reference proteome</keyword>
<dbReference type="Proteomes" id="UP001168524">
    <property type="component" value="Unassembled WGS sequence"/>
</dbReference>
<dbReference type="EMBL" id="JAUDZE010000011">
    <property type="protein sequence ID" value="MDN0015802.1"/>
    <property type="molecule type" value="Genomic_DNA"/>
</dbReference>
<evidence type="ECO:0000313" key="1">
    <source>
        <dbReference type="EMBL" id="MDN0015802.1"/>
    </source>
</evidence>
<gene>
    <name evidence="1" type="ORF">QTA56_16395</name>
</gene>
<accession>A0ABT7WSY1</accession>
<organism evidence="1 2">
    <name type="scientific">Acinetobacter thutiue</name>
    <dbReference type="NCBI Taxonomy" id="2998078"/>
    <lineage>
        <taxon>Bacteria</taxon>
        <taxon>Pseudomonadati</taxon>
        <taxon>Pseudomonadota</taxon>
        <taxon>Gammaproteobacteria</taxon>
        <taxon>Moraxellales</taxon>
        <taxon>Moraxellaceae</taxon>
        <taxon>Acinetobacter</taxon>
    </lineage>
</organism>
<proteinExistence type="predicted"/>
<reference evidence="1" key="1">
    <citation type="submission" date="2023-06" db="EMBL/GenBank/DDBJ databases">
        <title>Two novel species of Acinetobacter isolated from motorbike repairing workshop in Vietnam.</title>
        <authorList>
            <person name="Le N.T.T."/>
        </authorList>
    </citation>
    <scope>NUCLEOTIDE SEQUENCE</scope>
    <source>
        <strain evidence="1">VNH17</strain>
    </source>
</reference>
<name>A0ABT7WSY1_9GAMM</name>
<sequence>MSLPLIRKPFIQDLAITVATSMMNNAYAASGQEQMQHFRAIVTALVHLHNK</sequence>